<evidence type="ECO:0000313" key="1">
    <source>
        <dbReference type="EMBL" id="TRY70545.1"/>
    </source>
</evidence>
<dbReference type="EMBL" id="VCGU01000009">
    <property type="protein sequence ID" value="TRY70545.1"/>
    <property type="molecule type" value="Genomic_DNA"/>
</dbReference>
<comment type="caution">
    <text evidence="1">The sequence shown here is derived from an EMBL/GenBank/DDBJ whole genome shotgun (WGS) entry which is preliminary data.</text>
</comment>
<organism evidence="1 2">
    <name type="scientific">Tigriopus californicus</name>
    <name type="common">Marine copepod</name>
    <dbReference type="NCBI Taxonomy" id="6832"/>
    <lineage>
        <taxon>Eukaryota</taxon>
        <taxon>Metazoa</taxon>
        <taxon>Ecdysozoa</taxon>
        <taxon>Arthropoda</taxon>
        <taxon>Crustacea</taxon>
        <taxon>Multicrustacea</taxon>
        <taxon>Hexanauplia</taxon>
        <taxon>Copepoda</taxon>
        <taxon>Harpacticoida</taxon>
        <taxon>Harpacticidae</taxon>
        <taxon>Tigriopus</taxon>
    </lineage>
</organism>
<dbReference type="AlphaFoldDB" id="A0A553NYP3"/>
<dbReference type="Proteomes" id="UP000318571">
    <property type="component" value="Chromosome 9"/>
</dbReference>
<proteinExistence type="predicted"/>
<name>A0A553NYP3_TIGCA</name>
<protein>
    <submittedName>
        <fullName evidence="1">Uncharacterized protein</fullName>
    </submittedName>
</protein>
<evidence type="ECO:0000313" key="2">
    <source>
        <dbReference type="Proteomes" id="UP000318571"/>
    </source>
</evidence>
<gene>
    <name evidence="1" type="ORF">TCAL_02892</name>
</gene>
<sequence length="396" mass="46044">MGEDISIVISDLSSLPVEEEDRDQEHSETLINRLEELVGELEEEIVKRNSWILFLGVQKSEPSLENFNPNSFVQGLHSIYHSLDNLKEIVHKYEAHISKQFAEICERESVVDSKEVQIQSVVKDNGRLLKKLQIYQQEITRLMEVGQPEDRQSEITKILDEKDDKIFELEDFLNMRHEASDHGHVPEGDLYEKIMRLEQRLQRANSNGQSADMDVYMRKLERHNYFLEGQRSSLHSEIDNLRTELILAKIKEKEVFIGWMDLHPKLHENCPDLAKFLSSLNQECKRLRKTLIQHTHQMSTDSDNELKLFPGRASISLLEREFSQDIDDDSSDVFSTCSQQSLSHSPVPYEESGSKKSCLPHSPFLHPSVSSYEYLHRLPESQDTVKNPRNRHFSFS</sequence>
<accession>A0A553NYP3</accession>
<keyword evidence="2" id="KW-1185">Reference proteome</keyword>
<reference evidence="1 2" key="1">
    <citation type="journal article" date="2018" name="Nat. Ecol. Evol.">
        <title>Genomic signatures of mitonuclear coevolution across populations of Tigriopus californicus.</title>
        <authorList>
            <person name="Barreto F.S."/>
            <person name="Watson E.T."/>
            <person name="Lima T.G."/>
            <person name="Willett C.S."/>
            <person name="Edmands S."/>
            <person name="Li W."/>
            <person name="Burton R.S."/>
        </authorList>
    </citation>
    <scope>NUCLEOTIDE SEQUENCE [LARGE SCALE GENOMIC DNA]</scope>
    <source>
        <strain evidence="1 2">San Diego</strain>
    </source>
</reference>